<dbReference type="Proteomes" id="UP000744769">
    <property type="component" value="Unassembled WGS sequence"/>
</dbReference>
<sequence>MTQTGGLVVLAAWVMFGVLVTLLAWTVLRHHDDPVRLACDPDGHQPTDDAESAGSGAGSGAGRPDDQP</sequence>
<keyword evidence="2" id="KW-0812">Transmembrane</keyword>
<dbReference type="AlphaFoldDB" id="A0A967EG55"/>
<evidence type="ECO:0000313" key="3">
    <source>
        <dbReference type="EMBL" id="NHN54648.1"/>
    </source>
</evidence>
<proteinExistence type="predicted"/>
<dbReference type="RefSeq" id="WP_166192683.1">
    <property type="nucleotide sequence ID" value="NZ_JAAOIV010000002.1"/>
</dbReference>
<gene>
    <name evidence="3" type="ORF">G9U51_02485</name>
</gene>
<accession>A0A967EG55</accession>
<dbReference type="EMBL" id="JAAOIV010000002">
    <property type="protein sequence ID" value="NHN54648.1"/>
    <property type="molecule type" value="Genomic_DNA"/>
</dbReference>
<feature type="transmembrane region" description="Helical" evidence="2">
    <location>
        <begin position="6"/>
        <end position="28"/>
    </location>
</feature>
<feature type="region of interest" description="Disordered" evidence="1">
    <location>
        <begin position="39"/>
        <end position="68"/>
    </location>
</feature>
<reference evidence="3" key="1">
    <citation type="submission" date="2020-03" db="EMBL/GenBank/DDBJ databases">
        <title>Draft sequencing of Calidifontibacter sp. DB0510.</title>
        <authorList>
            <person name="Kim D.-U."/>
        </authorList>
    </citation>
    <scope>NUCLEOTIDE SEQUENCE</scope>
    <source>
        <strain evidence="3">DB0510</strain>
    </source>
</reference>
<keyword evidence="2" id="KW-1133">Transmembrane helix</keyword>
<comment type="caution">
    <text evidence="3">The sequence shown here is derived from an EMBL/GenBank/DDBJ whole genome shotgun (WGS) entry which is preliminary data.</text>
</comment>
<keyword evidence="2" id="KW-0472">Membrane</keyword>
<organism evidence="3 4">
    <name type="scientific">Metallococcus carri</name>
    <dbReference type="NCBI Taxonomy" id="1656884"/>
    <lineage>
        <taxon>Bacteria</taxon>
        <taxon>Bacillati</taxon>
        <taxon>Actinomycetota</taxon>
        <taxon>Actinomycetes</taxon>
        <taxon>Micrococcales</taxon>
        <taxon>Dermacoccaceae</taxon>
        <taxon>Metallococcus</taxon>
    </lineage>
</organism>
<name>A0A967EG55_9MICO</name>
<protein>
    <submittedName>
        <fullName evidence="3">Uncharacterized protein</fullName>
    </submittedName>
</protein>
<evidence type="ECO:0000313" key="4">
    <source>
        <dbReference type="Proteomes" id="UP000744769"/>
    </source>
</evidence>
<evidence type="ECO:0000256" key="2">
    <source>
        <dbReference type="SAM" id="Phobius"/>
    </source>
</evidence>
<evidence type="ECO:0000256" key="1">
    <source>
        <dbReference type="SAM" id="MobiDB-lite"/>
    </source>
</evidence>
<keyword evidence="4" id="KW-1185">Reference proteome</keyword>